<accession>A0A382SZ65</accession>
<dbReference type="AlphaFoldDB" id="A0A382SZ65"/>
<dbReference type="InterPro" id="IPR049219">
    <property type="entry name" value="DUF6841"/>
</dbReference>
<protein>
    <recommendedName>
        <fullName evidence="1">DUF6841 domain-containing protein</fullName>
    </recommendedName>
</protein>
<evidence type="ECO:0000313" key="2">
    <source>
        <dbReference type="EMBL" id="SVD14765.1"/>
    </source>
</evidence>
<evidence type="ECO:0000259" key="1">
    <source>
        <dbReference type="Pfam" id="PF20795"/>
    </source>
</evidence>
<gene>
    <name evidence="2" type="ORF">METZ01_LOCUS367619</name>
</gene>
<proteinExistence type="predicted"/>
<dbReference type="EMBL" id="UINC01132440">
    <property type="protein sequence ID" value="SVD14765.1"/>
    <property type="molecule type" value="Genomic_DNA"/>
</dbReference>
<feature type="domain" description="DUF6841" evidence="1">
    <location>
        <begin position="15"/>
        <end position="121"/>
    </location>
</feature>
<dbReference type="Pfam" id="PF20795">
    <property type="entry name" value="DUF6841"/>
    <property type="match status" value="1"/>
</dbReference>
<reference evidence="2" key="1">
    <citation type="submission" date="2018-05" db="EMBL/GenBank/DDBJ databases">
        <authorList>
            <person name="Lanie J.A."/>
            <person name="Ng W.-L."/>
            <person name="Kazmierczak K.M."/>
            <person name="Andrzejewski T.M."/>
            <person name="Davidsen T.M."/>
            <person name="Wayne K.J."/>
            <person name="Tettelin H."/>
            <person name="Glass J.I."/>
            <person name="Rusch D."/>
            <person name="Podicherti R."/>
            <person name="Tsui H.-C.T."/>
            <person name="Winkler M.E."/>
        </authorList>
    </citation>
    <scope>NUCLEOTIDE SEQUENCE</scope>
</reference>
<organism evidence="2">
    <name type="scientific">marine metagenome</name>
    <dbReference type="NCBI Taxonomy" id="408172"/>
    <lineage>
        <taxon>unclassified sequences</taxon>
        <taxon>metagenomes</taxon>
        <taxon>ecological metagenomes</taxon>
    </lineage>
</organism>
<sequence length="139" mass="16898">MEDFEKEAINTALYWNEEGFNKRNREIFIEYMHFPNIRLWENQFFIFETEEEIINSFDDQTKSLLNEGWHHTVTLNIKPIQSDETKVHLLLHQSRRNKNNEEYDNFHTLWIVTKINDKWGIQFRSSFLDGASHINEQGY</sequence>
<name>A0A382SZ65_9ZZZZ</name>